<dbReference type="AlphaFoldDB" id="A0A351U0H3"/>
<comment type="similarity">
    <text evidence="1">Belongs to the metallo-beta-lactamase superfamily. Class-B beta-lactamase family.</text>
</comment>
<proteinExistence type="inferred from homology"/>
<dbReference type="Gene3D" id="3.60.15.10">
    <property type="entry name" value="Ribonuclease Z/Hydroxyacylglutathione hydrolase-like"/>
    <property type="match status" value="1"/>
</dbReference>
<gene>
    <name evidence="3" type="ORF">GXY80_01190</name>
</gene>
<organism evidence="3 4">
    <name type="scientific">Syntrophorhabdus aromaticivorans</name>
    <dbReference type="NCBI Taxonomy" id="328301"/>
    <lineage>
        <taxon>Bacteria</taxon>
        <taxon>Pseudomonadati</taxon>
        <taxon>Thermodesulfobacteriota</taxon>
        <taxon>Syntrophorhabdia</taxon>
        <taxon>Syntrophorhabdales</taxon>
        <taxon>Syntrophorhabdaceae</taxon>
        <taxon>Syntrophorhabdus</taxon>
    </lineage>
</organism>
<accession>A0A351U0H3</accession>
<sequence>MEPERILDGVFLVGSADISDSRDCMVYLLDVGELILIDTGAGPGLPTILSNIRWLGFDPTNLSTIILTHCHIDHIGGAHELKTRYGTRIIMHELDAAVVESGDTKATAAHWYGLPFPPLPVDHKLSGSKERLTFGQQEVVCLHTPGHTPGSISIYMDRAGKRILFGQDIHGPFFPEFGSNIFHWQKSMKDLLALKADILCEGHFGVYQPNKRVTEYIERYLDEYGE</sequence>
<dbReference type="SUPFAM" id="SSF56281">
    <property type="entry name" value="Metallo-hydrolase/oxidoreductase"/>
    <property type="match status" value="1"/>
</dbReference>
<comment type="caution">
    <text evidence="3">The sequence shown here is derived from an EMBL/GenBank/DDBJ whole genome shotgun (WGS) entry which is preliminary data.</text>
</comment>
<dbReference type="Pfam" id="PF00753">
    <property type="entry name" value="Lactamase_B"/>
    <property type="match status" value="1"/>
</dbReference>
<feature type="domain" description="Metallo-beta-lactamase" evidence="2">
    <location>
        <begin position="23"/>
        <end position="203"/>
    </location>
</feature>
<name>A0A351U0H3_9BACT</name>
<dbReference type="PANTHER" id="PTHR42951:SF4">
    <property type="entry name" value="ACYL-COENZYME A THIOESTERASE MBLAC2"/>
    <property type="match status" value="1"/>
</dbReference>
<dbReference type="GO" id="GO:0017001">
    <property type="term" value="P:antibiotic catabolic process"/>
    <property type="evidence" value="ECO:0007669"/>
    <property type="project" value="UniProtKB-ARBA"/>
</dbReference>
<protein>
    <submittedName>
        <fullName evidence="3">MBL fold metallo-hydrolase</fullName>
    </submittedName>
</protein>
<evidence type="ECO:0000313" key="3">
    <source>
        <dbReference type="EMBL" id="NLW34086.1"/>
    </source>
</evidence>
<evidence type="ECO:0000313" key="4">
    <source>
        <dbReference type="Proteomes" id="UP000777265"/>
    </source>
</evidence>
<dbReference type="SMART" id="SM00849">
    <property type="entry name" value="Lactamase_B"/>
    <property type="match status" value="1"/>
</dbReference>
<dbReference type="EMBL" id="JAAYEE010000020">
    <property type="protein sequence ID" value="NLW34086.1"/>
    <property type="molecule type" value="Genomic_DNA"/>
</dbReference>
<dbReference type="InterPro" id="IPR050855">
    <property type="entry name" value="NDM-1-like"/>
</dbReference>
<dbReference type="PANTHER" id="PTHR42951">
    <property type="entry name" value="METALLO-BETA-LACTAMASE DOMAIN-CONTAINING"/>
    <property type="match status" value="1"/>
</dbReference>
<dbReference type="InterPro" id="IPR001279">
    <property type="entry name" value="Metallo-B-lactamas"/>
</dbReference>
<dbReference type="STRING" id="909663.GCA_000512235_03666"/>
<reference evidence="3" key="1">
    <citation type="journal article" date="2020" name="Biotechnol. Biofuels">
        <title>New insights from the biogas microbiome by comprehensive genome-resolved metagenomics of nearly 1600 species originating from multiple anaerobic digesters.</title>
        <authorList>
            <person name="Campanaro S."/>
            <person name="Treu L."/>
            <person name="Rodriguez-R L.M."/>
            <person name="Kovalovszki A."/>
            <person name="Ziels R.M."/>
            <person name="Maus I."/>
            <person name="Zhu X."/>
            <person name="Kougias P.G."/>
            <person name="Basile A."/>
            <person name="Luo G."/>
            <person name="Schluter A."/>
            <person name="Konstantinidis K.T."/>
            <person name="Angelidaki I."/>
        </authorList>
    </citation>
    <scope>NUCLEOTIDE SEQUENCE</scope>
    <source>
        <strain evidence="3">AS06rmzACSIP_7</strain>
    </source>
</reference>
<evidence type="ECO:0000259" key="2">
    <source>
        <dbReference type="SMART" id="SM00849"/>
    </source>
</evidence>
<evidence type="ECO:0000256" key="1">
    <source>
        <dbReference type="ARBA" id="ARBA00005250"/>
    </source>
</evidence>
<dbReference type="Proteomes" id="UP000777265">
    <property type="component" value="Unassembled WGS sequence"/>
</dbReference>
<dbReference type="InterPro" id="IPR036866">
    <property type="entry name" value="RibonucZ/Hydroxyglut_hydro"/>
</dbReference>
<reference evidence="3" key="2">
    <citation type="submission" date="2020-01" db="EMBL/GenBank/DDBJ databases">
        <authorList>
            <person name="Campanaro S."/>
        </authorList>
    </citation>
    <scope>NUCLEOTIDE SEQUENCE</scope>
    <source>
        <strain evidence="3">AS06rmzACSIP_7</strain>
    </source>
</reference>